<gene>
    <name evidence="1" type="ORF">G3572_16985</name>
</gene>
<comment type="caution">
    <text evidence="1">The sequence shown here is derived from an EMBL/GenBank/DDBJ whole genome shotgun (WGS) entry which is preliminary data.</text>
</comment>
<keyword evidence="2" id="KW-1185">Reference proteome</keyword>
<sequence length="100" mass="10617">MHTVTKDPAPPRAGLTVEAIEGKLLAQRKVLALILSRLLGSDAGRDLRAALDSLSVMQDHQEDPGVLLDGPEVIQSALAVEVREIVLAATRAQTAMEPEA</sequence>
<protein>
    <submittedName>
        <fullName evidence="1">Uncharacterized protein</fullName>
    </submittedName>
</protein>
<accession>A0A6B3RT12</accession>
<name>A0A6B3RT12_9RHOB</name>
<organism evidence="1 2">
    <name type="scientific">Pseudotabrizicola algicola</name>
    <dbReference type="NCBI Taxonomy" id="2709381"/>
    <lineage>
        <taxon>Bacteria</taxon>
        <taxon>Pseudomonadati</taxon>
        <taxon>Pseudomonadota</taxon>
        <taxon>Alphaproteobacteria</taxon>
        <taxon>Rhodobacterales</taxon>
        <taxon>Paracoccaceae</taxon>
        <taxon>Pseudotabrizicola</taxon>
    </lineage>
</organism>
<reference evidence="1 2" key="1">
    <citation type="submission" date="2020-02" db="EMBL/GenBank/DDBJ databases">
        <title>Rhodobacter algicola sp. nov., isolated from microalga culture.</title>
        <authorList>
            <person name="Park C.-Y."/>
        </authorList>
    </citation>
    <scope>NUCLEOTIDE SEQUENCE [LARGE SCALE GENOMIC DNA]</scope>
    <source>
        <strain evidence="1 2">ETT8</strain>
    </source>
</reference>
<evidence type="ECO:0000313" key="1">
    <source>
        <dbReference type="EMBL" id="NEX47908.1"/>
    </source>
</evidence>
<dbReference type="Proteomes" id="UP000481421">
    <property type="component" value="Unassembled WGS sequence"/>
</dbReference>
<evidence type="ECO:0000313" key="2">
    <source>
        <dbReference type="Proteomes" id="UP000481421"/>
    </source>
</evidence>
<proteinExistence type="predicted"/>
<dbReference type="AlphaFoldDB" id="A0A6B3RT12"/>
<dbReference type="EMBL" id="JAAIKE010000006">
    <property type="protein sequence ID" value="NEX47908.1"/>
    <property type="molecule type" value="Genomic_DNA"/>
</dbReference>